<protein>
    <submittedName>
        <fullName evidence="1">Uncharacterized protein</fullName>
    </submittedName>
</protein>
<proteinExistence type="predicted"/>
<dbReference type="Proteomes" id="UP000015105">
    <property type="component" value="Chromosome 1D"/>
</dbReference>
<evidence type="ECO:0000313" key="2">
    <source>
        <dbReference type="Proteomes" id="UP000015105"/>
    </source>
</evidence>
<reference evidence="1" key="4">
    <citation type="submission" date="2019-03" db="UniProtKB">
        <authorList>
            <consortium name="EnsemblPlants"/>
        </authorList>
    </citation>
    <scope>IDENTIFICATION</scope>
</reference>
<dbReference type="EnsemblPlants" id="AET1Gv20529600.9">
    <property type="protein sequence ID" value="AET1Gv20529600.9"/>
    <property type="gene ID" value="AET1Gv20529600"/>
</dbReference>
<sequence>IRCSHCRFSPLHVAIVEREKRETCQSREKADRGNTWREHKSFSSSSAWQGQGDHWLRIKSAAQKVICLTSHIIPLICIQQPRRMCGGIAKRRACFLPMHLKKIQKQKHFMATFLRSAWHAQVAVDWYGVTSPSSKKQQLKMLKTRMNR</sequence>
<organism evidence="1 2">
    <name type="scientific">Aegilops tauschii subsp. strangulata</name>
    <name type="common">Goatgrass</name>
    <dbReference type="NCBI Taxonomy" id="200361"/>
    <lineage>
        <taxon>Eukaryota</taxon>
        <taxon>Viridiplantae</taxon>
        <taxon>Streptophyta</taxon>
        <taxon>Embryophyta</taxon>
        <taxon>Tracheophyta</taxon>
        <taxon>Spermatophyta</taxon>
        <taxon>Magnoliopsida</taxon>
        <taxon>Liliopsida</taxon>
        <taxon>Poales</taxon>
        <taxon>Poaceae</taxon>
        <taxon>BOP clade</taxon>
        <taxon>Pooideae</taxon>
        <taxon>Triticodae</taxon>
        <taxon>Triticeae</taxon>
        <taxon>Triticinae</taxon>
        <taxon>Aegilops</taxon>
    </lineage>
</organism>
<dbReference type="Gramene" id="AET1Gv20529600.9">
    <property type="protein sequence ID" value="AET1Gv20529600.9"/>
    <property type="gene ID" value="AET1Gv20529600"/>
</dbReference>
<keyword evidence="2" id="KW-1185">Reference proteome</keyword>
<accession>A0A452YTM5</accession>
<evidence type="ECO:0000313" key="1">
    <source>
        <dbReference type="EnsemblPlants" id="AET1Gv20529600.9"/>
    </source>
</evidence>
<reference evidence="1" key="3">
    <citation type="journal article" date="2017" name="Nature">
        <title>Genome sequence of the progenitor of the wheat D genome Aegilops tauschii.</title>
        <authorList>
            <person name="Luo M.C."/>
            <person name="Gu Y.Q."/>
            <person name="Puiu D."/>
            <person name="Wang H."/>
            <person name="Twardziok S.O."/>
            <person name="Deal K.R."/>
            <person name="Huo N."/>
            <person name="Zhu T."/>
            <person name="Wang L."/>
            <person name="Wang Y."/>
            <person name="McGuire P.E."/>
            <person name="Liu S."/>
            <person name="Long H."/>
            <person name="Ramasamy R.K."/>
            <person name="Rodriguez J.C."/>
            <person name="Van S.L."/>
            <person name="Yuan L."/>
            <person name="Wang Z."/>
            <person name="Xia Z."/>
            <person name="Xiao L."/>
            <person name="Anderson O.D."/>
            <person name="Ouyang S."/>
            <person name="Liang Y."/>
            <person name="Zimin A.V."/>
            <person name="Pertea G."/>
            <person name="Qi P."/>
            <person name="Bennetzen J.L."/>
            <person name="Dai X."/>
            <person name="Dawson M.W."/>
            <person name="Muller H.G."/>
            <person name="Kugler K."/>
            <person name="Rivarola-Duarte L."/>
            <person name="Spannagl M."/>
            <person name="Mayer K.F.X."/>
            <person name="Lu F.H."/>
            <person name="Bevan M.W."/>
            <person name="Leroy P."/>
            <person name="Li P."/>
            <person name="You F.M."/>
            <person name="Sun Q."/>
            <person name="Liu Z."/>
            <person name="Lyons E."/>
            <person name="Wicker T."/>
            <person name="Salzberg S.L."/>
            <person name="Devos K.M."/>
            <person name="Dvorak J."/>
        </authorList>
    </citation>
    <scope>NUCLEOTIDE SEQUENCE [LARGE SCALE GENOMIC DNA]</scope>
    <source>
        <strain evidence="1">cv. AL8/78</strain>
    </source>
</reference>
<reference evidence="2" key="2">
    <citation type="journal article" date="2017" name="Nat. Plants">
        <title>The Aegilops tauschii genome reveals multiple impacts of transposons.</title>
        <authorList>
            <person name="Zhao G."/>
            <person name="Zou C."/>
            <person name="Li K."/>
            <person name="Wang K."/>
            <person name="Li T."/>
            <person name="Gao L."/>
            <person name="Zhang X."/>
            <person name="Wang H."/>
            <person name="Yang Z."/>
            <person name="Liu X."/>
            <person name="Jiang W."/>
            <person name="Mao L."/>
            <person name="Kong X."/>
            <person name="Jiao Y."/>
            <person name="Jia J."/>
        </authorList>
    </citation>
    <scope>NUCLEOTIDE SEQUENCE [LARGE SCALE GENOMIC DNA]</scope>
    <source>
        <strain evidence="2">cv. AL8/78</strain>
    </source>
</reference>
<reference evidence="2" key="1">
    <citation type="journal article" date="2014" name="Science">
        <title>Ancient hybridizations among the ancestral genomes of bread wheat.</title>
        <authorList>
            <consortium name="International Wheat Genome Sequencing Consortium,"/>
            <person name="Marcussen T."/>
            <person name="Sandve S.R."/>
            <person name="Heier L."/>
            <person name="Spannagl M."/>
            <person name="Pfeifer M."/>
            <person name="Jakobsen K.S."/>
            <person name="Wulff B.B."/>
            <person name="Steuernagel B."/>
            <person name="Mayer K.F."/>
            <person name="Olsen O.A."/>
        </authorList>
    </citation>
    <scope>NUCLEOTIDE SEQUENCE [LARGE SCALE GENOMIC DNA]</scope>
    <source>
        <strain evidence="2">cv. AL8/78</strain>
    </source>
</reference>
<reference evidence="1" key="5">
    <citation type="journal article" date="2021" name="G3 (Bethesda)">
        <title>Aegilops tauschii genome assembly Aet v5.0 features greater sequence contiguity and improved annotation.</title>
        <authorList>
            <person name="Wang L."/>
            <person name="Zhu T."/>
            <person name="Rodriguez J.C."/>
            <person name="Deal K.R."/>
            <person name="Dubcovsky J."/>
            <person name="McGuire P.E."/>
            <person name="Lux T."/>
            <person name="Spannagl M."/>
            <person name="Mayer K.F.X."/>
            <person name="Baldrich P."/>
            <person name="Meyers B.C."/>
            <person name="Huo N."/>
            <person name="Gu Y.Q."/>
            <person name="Zhou H."/>
            <person name="Devos K.M."/>
            <person name="Bennetzen J.L."/>
            <person name="Unver T."/>
            <person name="Budak H."/>
            <person name="Gulick P.J."/>
            <person name="Galiba G."/>
            <person name="Kalapos B."/>
            <person name="Nelson D.R."/>
            <person name="Li P."/>
            <person name="You F.M."/>
            <person name="Luo M.C."/>
            <person name="Dvorak J."/>
        </authorList>
    </citation>
    <scope>NUCLEOTIDE SEQUENCE [LARGE SCALE GENOMIC DNA]</scope>
    <source>
        <strain evidence="1">cv. AL8/78</strain>
    </source>
</reference>
<name>A0A452YTM5_AEGTS</name>
<dbReference type="AlphaFoldDB" id="A0A452YTM5"/>